<accession>A0A915DC40</accession>
<dbReference type="Proteomes" id="UP000887574">
    <property type="component" value="Unplaced"/>
</dbReference>
<protein>
    <submittedName>
        <fullName evidence="2">Uncharacterized protein</fullName>
    </submittedName>
</protein>
<proteinExistence type="predicted"/>
<dbReference type="WBParaSite" id="jg1766">
    <property type="protein sequence ID" value="jg1766"/>
    <property type="gene ID" value="jg1766"/>
</dbReference>
<evidence type="ECO:0000313" key="2">
    <source>
        <dbReference type="WBParaSite" id="jg1766"/>
    </source>
</evidence>
<name>A0A915DC40_9BILA</name>
<organism evidence="1 2">
    <name type="scientific">Ditylenchus dipsaci</name>
    <dbReference type="NCBI Taxonomy" id="166011"/>
    <lineage>
        <taxon>Eukaryota</taxon>
        <taxon>Metazoa</taxon>
        <taxon>Ecdysozoa</taxon>
        <taxon>Nematoda</taxon>
        <taxon>Chromadorea</taxon>
        <taxon>Rhabditida</taxon>
        <taxon>Tylenchina</taxon>
        <taxon>Tylenchomorpha</taxon>
        <taxon>Sphaerularioidea</taxon>
        <taxon>Anguinidae</taxon>
        <taxon>Anguininae</taxon>
        <taxon>Ditylenchus</taxon>
    </lineage>
</organism>
<sequence>MIVKSFKDCGITNLNNADEDDQIHCFKEKGPVPEGLQMLKEARFAAEDLPLIDVVDSDEDEENVYASDHSLNEKK</sequence>
<evidence type="ECO:0000313" key="1">
    <source>
        <dbReference type="Proteomes" id="UP000887574"/>
    </source>
</evidence>
<keyword evidence="1" id="KW-1185">Reference proteome</keyword>
<reference evidence="2" key="1">
    <citation type="submission" date="2022-11" db="UniProtKB">
        <authorList>
            <consortium name="WormBaseParasite"/>
        </authorList>
    </citation>
    <scope>IDENTIFICATION</scope>
</reference>
<dbReference type="AlphaFoldDB" id="A0A915DC40"/>